<dbReference type="InterPro" id="IPR012349">
    <property type="entry name" value="Split_barrel_FMN-bd"/>
</dbReference>
<evidence type="ECO:0000313" key="2">
    <source>
        <dbReference type="EMBL" id="MEA5391029.1"/>
    </source>
</evidence>
<dbReference type="Proteomes" id="UP001304461">
    <property type="component" value="Unassembled WGS sequence"/>
</dbReference>
<comment type="caution">
    <text evidence="2">The sequence shown here is derived from an EMBL/GenBank/DDBJ whole genome shotgun (WGS) entry which is preliminary data.</text>
</comment>
<organism evidence="2 3">
    <name type="scientific">Cyanobium gracile UHCC 0139</name>
    <dbReference type="NCBI Taxonomy" id="3110308"/>
    <lineage>
        <taxon>Bacteria</taxon>
        <taxon>Bacillati</taxon>
        <taxon>Cyanobacteriota</taxon>
        <taxon>Cyanophyceae</taxon>
        <taxon>Synechococcales</taxon>
        <taxon>Prochlorococcaceae</taxon>
        <taxon>Cyanobium</taxon>
    </lineage>
</organism>
<dbReference type="Gene3D" id="2.30.110.10">
    <property type="entry name" value="Electron Transport, Fmn-binding Protein, Chain A"/>
    <property type="match status" value="1"/>
</dbReference>
<dbReference type="SUPFAM" id="SSF50475">
    <property type="entry name" value="FMN-binding split barrel"/>
    <property type="match status" value="1"/>
</dbReference>
<protein>
    <submittedName>
        <fullName evidence="2">Pyridoxamine 5'-phosphate oxidase family protein</fullName>
    </submittedName>
</protein>
<dbReference type="RefSeq" id="WP_323305076.1">
    <property type="nucleotide sequence ID" value="NZ_JAYGHX010000003.1"/>
</dbReference>
<name>A0ABU5RTC9_9CYAN</name>
<proteinExistence type="predicted"/>
<feature type="domain" description="Pyridoxamine 5'-phosphate oxidase N-terminal" evidence="1">
    <location>
        <begin position="43"/>
        <end position="137"/>
    </location>
</feature>
<dbReference type="InterPro" id="IPR011576">
    <property type="entry name" value="Pyridox_Oxase_N"/>
</dbReference>
<evidence type="ECO:0000313" key="3">
    <source>
        <dbReference type="Proteomes" id="UP001304461"/>
    </source>
</evidence>
<dbReference type="Pfam" id="PF01243">
    <property type="entry name" value="PNPOx_N"/>
    <property type="match status" value="1"/>
</dbReference>
<evidence type="ECO:0000259" key="1">
    <source>
        <dbReference type="Pfam" id="PF01243"/>
    </source>
</evidence>
<keyword evidence="3" id="KW-1185">Reference proteome</keyword>
<dbReference type="PANTHER" id="PTHR42815:SF2">
    <property type="entry name" value="FAD-BINDING, PUTATIVE (AFU_ORTHOLOGUE AFUA_6G07600)-RELATED"/>
    <property type="match status" value="1"/>
</dbReference>
<gene>
    <name evidence="2" type="ORF">VB738_07110</name>
</gene>
<accession>A0ABU5RTC9</accession>
<reference evidence="2 3" key="1">
    <citation type="submission" date="2023-12" db="EMBL/GenBank/DDBJ databases">
        <title>Baltic Sea Cyanobacteria.</title>
        <authorList>
            <person name="Delbaje E."/>
            <person name="Fewer D.P."/>
            <person name="Shishido T.K."/>
        </authorList>
    </citation>
    <scope>NUCLEOTIDE SEQUENCE [LARGE SCALE GENOMIC DNA]</scope>
    <source>
        <strain evidence="2 3">UHCC 0139</strain>
    </source>
</reference>
<sequence>MSQHYLHRHLTPAVGEAQLQAYGQSQGVPPAPASDRLSAREIAFISARDSFYLASLTEAGAPYLQHRGGPVGFLRVLDERTLGFADYGGNRQLLTVGHLRRDPRVALFLMDYPARRRLKIDGEAQVVPLADDPQLAEQLGPQAAGEVERLFRIRVEAFDWNCPQFITPRLTAAELEAQLRPLQQRIAALEDELQRLHPPPS</sequence>
<dbReference type="PANTHER" id="PTHR42815">
    <property type="entry name" value="FAD-BINDING, PUTATIVE (AFU_ORTHOLOGUE AFUA_6G07600)-RELATED"/>
    <property type="match status" value="1"/>
</dbReference>
<dbReference type="EMBL" id="JAYGHX010000003">
    <property type="protein sequence ID" value="MEA5391029.1"/>
    <property type="molecule type" value="Genomic_DNA"/>
</dbReference>